<accession>A0A542ZJY1</accession>
<evidence type="ECO:0000313" key="2">
    <source>
        <dbReference type="EMBL" id="TQL60588.1"/>
    </source>
</evidence>
<keyword evidence="3" id="KW-1185">Reference proteome</keyword>
<dbReference type="OrthoDB" id="529288at2"/>
<name>A0A542ZJY1_9MICO</name>
<organism evidence="2 3">
    <name type="scientific">Oryzihumus leptocrescens</name>
    <dbReference type="NCBI Taxonomy" id="297536"/>
    <lineage>
        <taxon>Bacteria</taxon>
        <taxon>Bacillati</taxon>
        <taxon>Actinomycetota</taxon>
        <taxon>Actinomycetes</taxon>
        <taxon>Micrococcales</taxon>
        <taxon>Intrasporangiaceae</taxon>
        <taxon>Oryzihumus</taxon>
    </lineage>
</organism>
<dbReference type="EMBL" id="VFOQ01000001">
    <property type="protein sequence ID" value="TQL60588.1"/>
    <property type="molecule type" value="Genomic_DNA"/>
</dbReference>
<feature type="domain" description="DUF2087" evidence="1">
    <location>
        <begin position="26"/>
        <end position="92"/>
    </location>
</feature>
<comment type="caution">
    <text evidence="2">The sequence shown here is derived from an EMBL/GenBank/DDBJ whole genome shotgun (WGS) entry which is preliminary data.</text>
</comment>
<proteinExistence type="predicted"/>
<dbReference type="RefSeq" id="WP_141788466.1">
    <property type="nucleotide sequence ID" value="NZ_BAAAKX010000002.1"/>
</dbReference>
<gene>
    <name evidence="2" type="ORF">FB474_1983</name>
</gene>
<dbReference type="Pfam" id="PF09860">
    <property type="entry name" value="DUF2087"/>
    <property type="match status" value="1"/>
</dbReference>
<evidence type="ECO:0000313" key="3">
    <source>
        <dbReference type="Proteomes" id="UP000319514"/>
    </source>
</evidence>
<dbReference type="AlphaFoldDB" id="A0A542ZJY1"/>
<dbReference type="InterPro" id="IPR018656">
    <property type="entry name" value="DUF2087"/>
</dbReference>
<sequence length="99" mass="11285">MDNPLLQDALAQQETVLRTFVDADGRISQMPAKRVKRLALLDHVAGSFEVGRKYTEKEVTAVLKRIHHDHAALRRYLVDEGFLTRDHGIYWRSGGTVDL</sequence>
<evidence type="ECO:0000259" key="1">
    <source>
        <dbReference type="Pfam" id="PF09860"/>
    </source>
</evidence>
<dbReference type="Proteomes" id="UP000319514">
    <property type="component" value="Unassembled WGS sequence"/>
</dbReference>
<reference evidence="2 3" key="1">
    <citation type="submission" date="2019-06" db="EMBL/GenBank/DDBJ databases">
        <title>Sequencing the genomes of 1000 actinobacteria strains.</title>
        <authorList>
            <person name="Klenk H.-P."/>
        </authorList>
    </citation>
    <scope>NUCLEOTIDE SEQUENCE [LARGE SCALE GENOMIC DNA]</scope>
    <source>
        <strain evidence="2 3">DSM 18082</strain>
    </source>
</reference>
<protein>
    <recommendedName>
        <fullName evidence="1">DUF2087 domain-containing protein</fullName>
    </recommendedName>
</protein>